<comment type="cofactor">
    <cofactor evidence="1">
        <name>Mg(2+)</name>
        <dbReference type="ChEBI" id="CHEBI:18420"/>
    </cofactor>
</comment>
<dbReference type="InterPro" id="IPR050148">
    <property type="entry name" value="Terpene_synthase-like"/>
</dbReference>
<organism evidence="6 7">
    <name type="scientific">Lithospermum erythrorhizon</name>
    <name type="common">Purple gromwell</name>
    <name type="synonym">Lithospermum officinale var. erythrorhizon</name>
    <dbReference type="NCBI Taxonomy" id="34254"/>
    <lineage>
        <taxon>Eukaryota</taxon>
        <taxon>Viridiplantae</taxon>
        <taxon>Streptophyta</taxon>
        <taxon>Embryophyta</taxon>
        <taxon>Tracheophyta</taxon>
        <taxon>Spermatophyta</taxon>
        <taxon>Magnoliopsida</taxon>
        <taxon>eudicotyledons</taxon>
        <taxon>Gunneridae</taxon>
        <taxon>Pentapetalae</taxon>
        <taxon>asterids</taxon>
        <taxon>lamiids</taxon>
        <taxon>Boraginales</taxon>
        <taxon>Boraginaceae</taxon>
        <taxon>Boraginoideae</taxon>
        <taxon>Lithospermeae</taxon>
        <taxon>Lithospermum</taxon>
    </lineage>
</organism>
<evidence type="ECO:0000256" key="2">
    <source>
        <dbReference type="ARBA" id="ARBA00022723"/>
    </source>
</evidence>
<comment type="caution">
    <text evidence="6">The sequence shown here is derived from an EMBL/GenBank/DDBJ whole genome shotgun (WGS) entry which is preliminary data.</text>
</comment>
<evidence type="ECO:0000256" key="3">
    <source>
        <dbReference type="ARBA" id="ARBA00022842"/>
    </source>
</evidence>
<keyword evidence="7" id="KW-1185">Reference proteome</keyword>
<evidence type="ECO:0000313" key="7">
    <source>
        <dbReference type="Proteomes" id="UP001454036"/>
    </source>
</evidence>
<accession>A0AAV3QCA9</accession>
<dbReference type="Pfam" id="PF03936">
    <property type="entry name" value="Terpene_synth_C"/>
    <property type="match status" value="1"/>
</dbReference>
<dbReference type="Gene3D" id="1.10.600.10">
    <property type="entry name" value="Farnesyl Diphosphate Synthase"/>
    <property type="match status" value="3"/>
</dbReference>
<dbReference type="InterPro" id="IPR008949">
    <property type="entry name" value="Isoprenoid_synthase_dom_sf"/>
</dbReference>
<evidence type="ECO:0000256" key="1">
    <source>
        <dbReference type="ARBA" id="ARBA00001946"/>
    </source>
</evidence>
<keyword evidence="3" id="KW-0460">Magnesium</keyword>
<evidence type="ECO:0000256" key="4">
    <source>
        <dbReference type="ARBA" id="ARBA00023239"/>
    </source>
</evidence>
<feature type="domain" description="Terpene synthase metal-binding" evidence="5">
    <location>
        <begin position="111"/>
        <end position="161"/>
    </location>
</feature>
<evidence type="ECO:0000259" key="5">
    <source>
        <dbReference type="Pfam" id="PF03936"/>
    </source>
</evidence>
<name>A0AAV3QCA9_LITER</name>
<dbReference type="GO" id="GO:0010333">
    <property type="term" value="F:terpene synthase activity"/>
    <property type="evidence" value="ECO:0007669"/>
    <property type="project" value="InterPro"/>
</dbReference>
<dbReference type="PANTHER" id="PTHR31225">
    <property type="entry name" value="OS04G0344100 PROTEIN-RELATED"/>
    <property type="match status" value="1"/>
</dbReference>
<gene>
    <name evidence="6" type="ORF">LIER_39271</name>
</gene>
<proteinExistence type="predicted"/>
<dbReference type="PANTHER" id="PTHR31225:SF0">
    <property type="entry name" value="S-(+)-LINALOOL SYNTHASE, CHLOROPLASTIC"/>
    <property type="match status" value="1"/>
</dbReference>
<dbReference type="InterPro" id="IPR005630">
    <property type="entry name" value="Terpene_synthase_metal-bd"/>
</dbReference>
<protein>
    <recommendedName>
        <fullName evidence="5">Terpene synthase metal-binding domain-containing protein</fullName>
    </recommendedName>
</protein>
<dbReference type="SUPFAM" id="SSF48576">
    <property type="entry name" value="Terpenoid synthases"/>
    <property type="match status" value="1"/>
</dbReference>
<reference evidence="6 7" key="1">
    <citation type="submission" date="2024-01" db="EMBL/GenBank/DDBJ databases">
        <title>The complete chloroplast genome sequence of Lithospermum erythrorhizon: insights into the phylogenetic relationship among Boraginaceae species and the maternal lineages of purple gromwells.</title>
        <authorList>
            <person name="Okada T."/>
            <person name="Watanabe K."/>
        </authorList>
    </citation>
    <scope>NUCLEOTIDE SEQUENCE [LARGE SCALE GENOMIC DNA]</scope>
</reference>
<dbReference type="GO" id="GO:0000287">
    <property type="term" value="F:magnesium ion binding"/>
    <property type="evidence" value="ECO:0007669"/>
    <property type="project" value="InterPro"/>
</dbReference>
<keyword evidence="2" id="KW-0479">Metal-binding</keyword>
<keyword evidence="4" id="KW-0456">Lyase</keyword>
<dbReference type="GO" id="GO:0016114">
    <property type="term" value="P:terpenoid biosynthetic process"/>
    <property type="evidence" value="ECO:0007669"/>
    <property type="project" value="InterPro"/>
</dbReference>
<sequence>MKYPYHKSVPKFTAKRFQKELKGKFHRQNALRDFAKMEFHMEKIIHRDELSKVSKWWKEIDLSKELKLARNQPVKLYTWTMACLPDLRLWELILLTIHVPISTENMGTTPDELRSTWAILCDGFLVEAKWFKSKAKPKANEYLNTARVTSGIHIPVAHMFPSLAPDENQDGHDGSYIDYYINEHKRTTVQSAKQHVLDMIANEWNS</sequence>
<dbReference type="Proteomes" id="UP001454036">
    <property type="component" value="Unassembled WGS sequence"/>
</dbReference>
<dbReference type="AlphaFoldDB" id="A0AAV3QCA9"/>
<dbReference type="EMBL" id="BAABME010020857">
    <property type="protein sequence ID" value="GAA0161654.1"/>
    <property type="molecule type" value="Genomic_DNA"/>
</dbReference>
<evidence type="ECO:0000313" key="6">
    <source>
        <dbReference type="EMBL" id="GAA0161654.1"/>
    </source>
</evidence>